<gene>
    <name evidence="2" type="ORF">Sya03_48810</name>
</gene>
<name>A0A8J3YCS3_9ACTN</name>
<accession>A0A8J3YCS3</accession>
<keyword evidence="3" id="KW-1185">Reference proteome</keyword>
<organism evidence="2 3">
    <name type="scientific">Spirilliplanes yamanashiensis</name>
    <dbReference type="NCBI Taxonomy" id="42233"/>
    <lineage>
        <taxon>Bacteria</taxon>
        <taxon>Bacillati</taxon>
        <taxon>Actinomycetota</taxon>
        <taxon>Actinomycetes</taxon>
        <taxon>Micromonosporales</taxon>
        <taxon>Micromonosporaceae</taxon>
        <taxon>Spirilliplanes</taxon>
    </lineage>
</organism>
<dbReference type="EMBL" id="BOOY01000034">
    <property type="protein sequence ID" value="GIJ05529.1"/>
    <property type="molecule type" value="Genomic_DNA"/>
</dbReference>
<sequence>MGVSGVVDGPVADHVCWSYDEPGTFDAFAEGFLADGVAAGHQVWCVAPAGAVLAGRLRERFPAEIRRGAVRVVDPAATYVPAAGPHEQVRLYADATDAALAAGYGGLRVAADVTAMLHGPEQVAAFARYEHHADRLVRARPFSAVCGYDRRALGAAAVERIACLHTASNVAGLPFRLSASAPGGGAAELAGEVDAAGRELFADALELADLRPTGGELVLDAAGLRFADHRALLLLDAYARERAAVLVLRGAAGATAHVAALLGLAAVRVEGAR</sequence>
<proteinExistence type="predicted"/>
<evidence type="ECO:0000313" key="2">
    <source>
        <dbReference type="EMBL" id="GIJ05529.1"/>
    </source>
</evidence>
<dbReference type="InterPro" id="IPR025847">
    <property type="entry name" value="MEDS_domain"/>
</dbReference>
<dbReference type="Pfam" id="PF14417">
    <property type="entry name" value="MEDS"/>
    <property type="match status" value="1"/>
</dbReference>
<evidence type="ECO:0000259" key="1">
    <source>
        <dbReference type="Pfam" id="PF14417"/>
    </source>
</evidence>
<protein>
    <recommendedName>
        <fullName evidence="1">MEDS domain-containing protein</fullName>
    </recommendedName>
</protein>
<evidence type="ECO:0000313" key="3">
    <source>
        <dbReference type="Proteomes" id="UP000652013"/>
    </source>
</evidence>
<dbReference type="AlphaFoldDB" id="A0A8J3YCS3"/>
<feature type="domain" description="MEDS" evidence="1">
    <location>
        <begin position="13"/>
        <end position="165"/>
    </location>
</feature>
<reference evidence="2" key="1">
    <citation type="submission" date="2021-01" db="EMBL/GenBank/DDBJ databases">
        <title>Whole genome shotgun sequence of Spirilliplanes yamanashiensis NBRC 15828.</title>
        <authorList>
            <person name="Komaki H."/>
            <person name="Tamura T."/>
        </authorList>
    </citation>
    <scope>NUCLEOTIDE SEQUENCE</scope>
    <source>
        <strain evidence="2">NBRC 15828</strain>
    </source>
</reference>
<comment type="caution">
    <text evidence="2">The sequence shown here is derived from an EMBL/GenBank/DDBJ whole genome shotgun (WGS) entry which is preliminary data.</text>
</comment>
<dbReference type="Proteomes" id="UP000652013">
    <property type="component" value="Unassembled WGS sequence"/>
</dbReference>
<dbReference type="RefSeq" id="WP_203940738.1">
    <property type="nucleotide sequence ID" value="NZ_BAAAGJ010000005.1"/>
</dbReference>